<dbReference type="KEGG" id="bse:Bsel_0455"/>
<sequence length="86" mass="9852">MIVSNVKTEGHFRFVTVFGKEHKGFLEAEWVELYDKAGKLADRGDHTSLRLHYGEAAETIVISHKGKRYVEFEGEQLTDCMWFGSS</sequence>
<evidence type="ECO:0000313" key="2">
    <source>
        <dbReference type="Proteomes" id="UP000000271"/>
    </source>
</evidence>
<proteinExistence type="predicted"/>
<name>D6XXD6_BACIE</name>
<keyword evidence="2" id="KW-1185">Reference proteome</keyword>
<dbReference type="HOGENOM" id="CLU_2491333_0_0_9"/>
<gene>
    <name evidence="1" type="ordered locus">Bsel_0455</name>
</gene>
<dbReference type="STRING" id="439292.Bsel_0455"/>
<dbReference type="EMBL" id="CP001791">
    <property type="protein sequence ID" value="ADH97993.1"/>
    <property type="molecule type" value="Genomic_DNA"/>
</dbReference>
<protein>
    <submittedName>
        <fullName evidence="1">Uncharacterized protein</fullName>
    </submittedName>
</protein>
<accession>D6XXD6</accession>
<dbReference type="AlphaFoldDB" id="D6XXD6"/>
<organism evidence="1 2">
    <name type="scientific">Bacillus selenitireducens (strain ATCC 700615 / DSM 15326 / MLS10)</name>
    <dbReference type="NCBI Taxonomy" id="439292"/>
    <lineage>
        <taxon>Bacteria</taxon>
        <taxon>Bacillati</taxon>
        <taxon>Bacillota</taxon>
        <taxon>Bacilli</taxon>
        <taxon>Bacillales</taxon>
        <taxon>Bacillaceae</taxon>
        <taxon>Salisediminibacterium</taxon>
    </lineage>
</organism>
<reference evidence="1" key="1">
    <citation type="submission" date="2009-10" db="EMBL/GenBank/DDBJ databases">
        <title>Complete sequence of Bacillus selenitireducens MLS10.</title>
        <authorList>
            <consortium name="US DOE Joint Genome Institute"/>
            <person name="Lucas S."/>
            <person name="Copeland A."/>
            <person name="Lapidus A."/>
            <person name="Glavina del Rio T."/>
            <person name="Dalin E."/>
            <person name="Tice H."/>
            <person name="Bruce D."/>
            <person name="Goodwin L."/>
            <person name="Pitluck S."/>
            <person name="Sims D."/>
            <person name="Brettin T."/>
            <person name="Detter J.C."/>
            <person name="Han C."/>
            <person name="Larimer F."/>
            <person name="Land M."/>
            <person name="Hauser L."/>
            <person name="Kyrpides N."/>
            <person name="Ovchinnikova G."/>
            <person name="Stolz J."/>
        </authorList>
    </citation>
    <scope>NUCLEOTIDE SEQUENCE [LARGE SCALE GENOMIC DNA]</scope>
    <source>
        <strain evidence="1">MLS10</strain>
    </source>
</reference>
<evidence type="ECO:0000313" key="1">
    <source>
        <dbReference type="EMBL" id="ADH97993.1"/>
    </source>
</evidence>
<dbReference type="Proteomes" id="UP000000271">
    <property type="component" value="Chromosome"/>
</dbReference>